<keyword evidence="3" id="KW-1133">Transmembrane helix</keyword>
<keyword evidence="1" id="KW-0677">Repeat</keyword>
<feature type="region of interest" description="Disordered" evidence="2">
    <location>
        <begin position="304"/>
        <end position="323"/>
    </location>
</feature>
<feature type="compositionally biased region" description="Polar residues" evidence="2">
    <location>
        <begin position="656"/>
        <end position="665"/>
    </location>
</feature>
<feature type="transmembrane region" description="Helical" evidence="3">
    <location>
        <begin position="194"/>
        <end position="214"/>
    </location>
</feature>
<evidence type="ECO:0000313" key="5">
    <source>
        <dbReference type="EMBL" id="KAG7578996.1"/>
    </source>
</evidence>
<feature type="compositionally biased region" description="Low complexity" evidence="2">
    <location>
        <begin position="628"/>
        <end position="655"/>
    </location>
</feature>
<dbReference type="InterPro" id="IPR004252">
    <property type="entry name" value="Probable_transposase_24"/>
</dbReference>
<dbReference type="AlphaFoldDB" id="A0A8T2AZ09"/>
<dbReference type="InterPro" id="IPR013583">
    <property type="entry name" value="MCTP_C"/>
</dbReference>
<dbReference type="EMBL" id="JAEFBK010000008">
    <property type="protein sequence ID" value="KAG7578996.1"/>
    <property type="molecule type" value="Genomic_DNA"/>
</dbReference>
<sequence length="665" mass="75086">MGEIDLTVRFTCSSWLKMMRTYSRLLPKMHYICPINLCNSESLRLHATNIVSMRLARFEPPLEKDVVDYILDLESHSWMDEHTKVTARFLLHLGLEMMISFLPLIIFLIGLISYFWSSELLPHIDMTLSQETSTSEFDLDKETDTIPSSRPSDIVSLKYDRLRTIAAATQTTLGYVSCFVERVSLLFSWQDRRATGLFLFFCFITSAVLVPLWFMSRMSSGNDYSRFLSAQNVAAPARSQARSSRNRNPSSPASQNQQAVGSTPPPFNPNTPNPSNPNSPNPSHSATQPALNSLTLDELLDSPGRASLKRLDPRRPPGTLWFDDDPAVAGTVRSIFERDFKEPHANWTQTPEPVVNRWYETFAQVYNWDRSINKRVRMEFETKLKDRMCDQISRWKGKWKRKGDEAKPKWIDPEVWAGLVRYWLDPQSEIRSINARNARYHDPDGLGIHKHCSGQTSFKARARKRCERTGDTTPDFLVLLDETHRKPDGTFINRKSEELYKEVTSRIEEEESQLCSGESSASGGLSVAAKNKIYAEVAPRKKGRIYGVGSQQNEASSVHVGPLPTHNDREVLLEKLAAAEARLQLQAEKINSFDAYWEYLAEKDPVFAGMYRGPSEPANADTTRTAEGDQTGTNQTGTNQTGTDQTGTDQTATGTRPGSSTSQAF</sequence>
<keyword evidence="6" id="KW-1185">Reference proteome</keyword>
<keyword evidence="3" id="KW-0472">Membrane</keyword>
<evidence type="ECO:0000256" key="3">
    <source>
        <dbReference type="SAM" id="Phobius"/>
    </source>
</evidence>
<gene>
    <name evidence="5" type="ORF">ISN45_Aa03g031660</name>
</gene>
<dbReference type="InterPro" id="IPR047259">
    <property type="entry name" value="QUIRKY-like"/>
</dbReference>
<feature type="domain" description="Multiple C2" evidence="4">
    <location>
        <begin position="103"/>
        <end position="210"/>
    </location>
</feature>
<feature type="compositionally biased region" description="Low complexity" evidence="2">
    <location>
        <begin position="235"/>
        <end position="259"/>
    </location>
</feature>
<name>A0A8T2AZ09_9BRAS</name>
<dbReference type="Pfam" id="PF03004">
    <property type="entry name" value="Transposase_24"/>
    <property type="match status" value="1"/>
</dbReference>
<protein>
    <submittedName>
        <fullName evidence="5">Putative transposase Ptta/En/Spm plant</fullName>
    </submittedName>
</protein>
<dbReference type="Proteomes" id="UP000694240">
    <property type="component" value="Chromosome 8"/>
</dbReference>
<evidence type="ECO:0000313" key="6">
    <source>
        <dbReference type="Proteomes" id="UP000694240"/>
    </source>
</evidence>
<dbReference type="Pfam" id="PF08372">
    <property type="entry name" value="PRT_C"/>
    <property type="match status" value="1"/>
</dbReference>
<dbReference type="PANTHER" id="PTHR31425">
    <property type="entry name" value="PHOSPHORIBOSYLANTHRANILATE TRANSFERASE ISOFORM 1"/>
    <property type="match status" value="1"/>
</dbReference>
<feature type="region of interest" description="Disordered" evidence="2">
    <location>
        <begin position="235"/>
        <end position="289"/>
    </location>
</feature>
<evidence type="ECO:0000256" key="1">
    <source>
        <dbReference type="ARBA" id="ARBA00022737"/>
    </source>
</evidence>
<evidence type="ECO:0000256" key="2">
    <source>
        <dbReference type="SAM" id="MobiDB-lite"/>
    </source>
</evidence>
<organism evidence="5 6">
    <name type="scientific">Arabidopsis thaliana x Arabidopsis arenosa</name>
    <dbReference type="NCBI Taxonomy" id="1240361"/>
    <lineage>
        <taxon>Eukaryota</taxon>
        <taxon>Viridiplantae</taxon>
        <taxon>Streptophyta</taxon>
        <taxon>Embryophyta</taxon>
        <taxon>Tracheophyta</taxon>
        <taxon>Spermatophyta</taxon>
        <taxon>Magnoliopsida</taxon>
        <taxon>eudicotyledons</taxon>
        <taxon>Gunneridae</taxon>
        <taxon>Pentapetalae</taxon>
        <taxon>rosids</taxon>
        <taxon>malvids</taxon>
        <taxon>Brassicales</taxon>
        <taxon>Brassicaceae</taxon>
        <taxon>Camelineae</taxon>
        <taxon>Arabidopsis</taxon>
    </lineage>
</organism>
<evidence type="ECO:0000259" key="4">
    <source>
        <dbReference type="Pfam" id="PF08372"/>
    </source>
</evidence>
<accession>A0A8T2AZ09</accession>
<proteinExistence type="predicted"/>
<feature type="transmembrane region" description="Helical" evidence="3">
    <location>
        <begin position="89"/>
        <end position="116"/>
    </location>
</feature>
<feature type="region of interest" description="Disordered" evidence="2">
    <location>
        <begin position="611"/>
        <end position="665"/>
    </location>
</feature>
<reference evidence="5 6" key="1">
    <citation type="submission" date="2020-12" db="EMBL/GenBank/DDBJ databases">
        <title>Concerted genomic and epigenomic changes stabilize Arabidopsis allopolyploids.</title>
        <authorList>
            <person name="Chen Z."/>
        </authorList>
    </citation>
    <scope>NUCLEOTIDE SEQUENCE [LARGE SCALE GENOMIC DNA]</scope>
    <source>
        <strain evidence="5">Allo738</strain>
        <tissue evidence="5">Leaf</tissue>
    </source>
</reference>
<comment type="caution">
    <text evidence="5">The sequence shown here is derived from an EMBL/GenBank/DDBJ whole genome shotgun (WGS) entry which is preliminary data.</text>
</comment>
<dbReference type="PANTHER" id="PTHR31425:SF50">
    <property type="entry name" value="FT-INTERACTING PROTEIN 3-RELATED"/>
    <property type="match status" value="1"/>
</dbReference>
<feature type="compositionally biased region" description="Pro residues" evidence="2">
    <location>
        <begin position="263"/>
        <end position="280"/>
    </location>
</feature>
<keyword evidence="3" id="KW-0812">Transmembrane</keyword>